<dbReference type="AlphaFoldDB" id="A0A6I8VTH5"/>
<evidence type="ECO:0000256" key="1">
    <source>
        <dbReference type="SAM" id="Phobius"/>
    </source>
</evidence>
<dbReference type="Proteomes" id="UP000001819">
    <property type="component" value="Chromosome 3"/>
</dbReference>
<dbReference type="RefSeq" id="XP_033234376.1">
    <property type="nucleotide sequence ID" value="XM_033378485.1"/>
</dbReference>
<protein>
    <submittedName>
        <fullName evidence="3">Uncharacterized protein isoform X1</fullName>
    </submittedName>
</protein>
<gene>
    <name evidence="3" type="primary">LOC26532865</name>
</gene>
<sequence>MTAIRKNPNSGMCLSVDVGGQSKCYAIAICAFFYGLLDISVKSYCLVNAESEPFIIIGLSAWLPILLAASILLLGACQESRMLVQMSIVVAVCGGCLWIISSIGMLINTLAQKDILIETVMQTISLLLFIGLIGFLVYFPYRYLKELER</sequence>
<proteinExistence type="predicted"/>
<evidence type="ECO:0000313" key="3">
    <source>
        <dbReference type="RefSeq" id="XP_033234376.1"/>
    </source>
</evidence>
<feature type="transmembrane region" description="Helical" evidence="1">
    <location>
        <begin position="88"/>
        <end position="107"/>
    </location>
</feature>
<name>A0A6I8VTH5_DROPS</name>
<dbReference type="KEGG" id="dpo:26532865"/>
<dbReference type="InParanoid" id="A0A6I8VTH5"/>
<keyword evidence="1" id="KW-0472">Membrane</keyword>
<reference evidence="2" key="1">
    <citation type="submission" date="2024-06" db="UniProtKB">
        <authorList>
            <consortium name="RefSeq"/>
        </authorList>
    </citation>
    <scope>NUCLEOTIDE SEQUENCE [LARGE SCALE GENOMIC DNA]</scope>
    <source>
        <strain evidence="2">MV2-25</strain>
    </source>
</reference>
<feature type="transmembrane region" description="Helical" evidence="1">
    <location>
        <begin position="54"/>
        <end position="76"/>
    </location>
</feature>
<organism evidence="2 3">
    <name type="scientific">Drosophila pseudoobscura pseudoobscura</name>
    <name type="common">Fruit fly</name>
    <dbReference type="NCBI Taxonomy" id="46245"/>
    <lineage>
        <taxon>Eukaryota</taxon>
        <taxon>Metazoa</taxon>
        <taxon>Ecdysozoa</taxon>
        <taxon>Arthropoda</taxon>
        <taxon>Hexapoda</taxon>
        <taxon>Insecta</taxon>
        <taxon>Pterygota</taxon>
        <taxon>Neoptera</taxon>
        <taxon>Endopterygota</taxon>
        <taxon>Diptera</taxon>
        <taxon>Brachycera</taxon>
        <taxon>Muscomorpha</taxon>
        <taxon>Ephydroidea</taxon>
        <taxon>Drosophilidae</taxon>
        <taxon>Drosophila</taxon>
        <taxon>Sophophora</taxon>
    </lineage>
</organism>
<accession>A0A6I8VTH5</accession>
<keyword evidence="2" id="KW-1185">Reference proteome</keyword>
<evidence type="ECO:0000313" key="2">
    <source>
        <dbReference type="Proteomes" id="UP000001819"/>
    </source>
</evidence>
<keyword evidence="1" id="KW-1133">Transmembrane helix</keyword>
<reference evidence="3" key="2">
    <citation type="submission" date="2025-08" db="UniProtKB">
        <authorList>
            <consortium name="RefSeq"/>
        </authorList>
    </citation>
    <scope>IDENTIFICATION</scope>
    <source>
        <strain evidence="3">MV-25-SWS-2005</strain>
        <tissue evidence="3">Whole body</tissue>
    </source>
</reference>
<feature type="transmembrane region" description="Helical" evidence="1">
    <location>
        <begin position="119"/>
        <end position="141"/>
    </location>
</feature>
<keyword evidence="1" id="KW-0812">Transmembrane</keyword>